<gene>
    <name evidence="1" type="ORF">CLV45_0478</name>
</gene>
<evidence type="ECO:0000313" key="2">
    <source>
        <dbReference type="Proteomes" id="UP000228535"/>
    </source>
</evidence>
<proteinExistence type="predicted"/>
<accession>A0A2M9BMA9</accession>
<evidence type="ECO:0000313" key="1">
    <source>
        <dbReference type="EMBL" id="PJJ59065.1"/>
    </source>
</evidence>
<protein>
    <submittedName>
        <fullName evidence="1">Uncharacterized protein</fullName>
    </submittedName>
</protein>
<name>A0A2M9BMA9_9BACT</name>
<keyword evidence="2" id="KW-1185">Reference proteome</keyword>
<reference evidence="1 2" key="1">
    <citation type="submission" date="2017-11" db="EMBL/GenBank/DDBJ databases">
        <title>Genomic Encyclopedia of Archaeal and Bacterial Type Strains, Phase II (KMG-II): From Individual Species to Whole Genera.</title>
        <authorList>
            <person name="Goeker M."/>
        </authorList>
    </citation>
    <scope>NUCLEOTIDE SEQUENCE [LARGE SCALE GENOMIC DNA]</scope>
    <source>
        <strain evidence="1 2">DSM 11115</strain>
    </source>
</reference>
<sequence>MALRTYGLELAQRVAGALAAGRVLAAYHRDYCGLGLACQHGRYLYAEVWDGQLQGLNTQDDRPPFALIFPTQAEFVQWLSAQSDATLSRRELADSFYWHNQTITRQRLQQFVDKAAAQPLAEQ</sequence>
<comment type="caution">
    <text evidence="1">The sequence shown here is derived from an EMBL/GenBank/DDBJ whole genome shotgun (WGS) entry which is preliminary data.</text>
</comment>
<dbReference type="Proteomes" id="UP000228535">
    <property type="component" value="Unassembled WGS sequence"/>
</dbReference>
<dbReference type="OrthoDB" id="882345at2"/>
<dbReference type="EMBL" id="PGFA01000001">
    <property type="protein sequence ID" value="PJJ59065.1"/>
    <property type="molecule type" value="Genomic_DNA"/>
</dbReference>
<dbReference type="AlphaFoldDB" id="A0A2M9BMA9"/>
<organism evidence="1 2">
    <name type="scientific">Hymenobacter chitinivorans DSM 11115</name>
    <dbReference type="NCBI Taxonomy" id="1121954"/>
    <lineage>
        <taxon>Bacteria</taxon>
        <taxon>Pseudomonadati</taxon>
        <taxon>Bacteroidota</taxon>
        <taxon>Cytophagia</taxon>
        <taxon>Cytophagales</taxon>
        <taxon>Hymenobacteraceae</taxon>
        <taxon>Hymenobacter</taxon>
    </lineage>
</organism>
<dbReference type="RefSeq" id="WP_100334801.1">
    <property type="nucleotide sequence ID" value="NZ_PGFA01000001.1"/>
</dbReference>